<dbReference type="InterPro" id="IPR010105">
    <property type="entry name" value="TonB_sidphr_rcpt"/>
</dbReference>
<dbReference type="Proteomes" id="UP000317763">
    <property type="component" value="Unassembled WGS sequence"/>
</dbReference>
<dbReference type="GO" id="GO:0038023">
    <property type="term" value="F:signaling receptor activity"/>
    <property type="evidence" value="ECO:0007669"/>
    <property type="project" value="InterPro"/>
</dbReference>
<keyword evidence="7 10" id="KW-0472">Membrane</keyword>
<evidence type="ECO:0000256" key="11">
    <source>
        <dbReference type="RuleBase" id="RU003357"/>
    </source>
</evidence>
<dbReference type="STRING" id="307486.GCA_000807215_00923"/>
<feature type="signal peptide" evidence="13">
    <location>
        <begin position="1"/>
        <end position="40"/>
    </location>
</feature>
<keyword evidence="4 10" id="KW-1134">Transmembrane beta strand</keyword>
<dbReference type="InterPro" id="IPR012910">
    <property type="entry name" value="Plug_dom"/>
</dbReference>
<comment type="subcellular location">
    <subcellularLocation>
        <location evidence="1 10">Cell outer membrane</location>
        <topology evidence="1 10">Multi-pass membrane protein</topology>
    </subcellularLocation>
</comment>
<dbReference type="Pfam" id="PF07715">
    <property type="entry name" value="Plug"/>
    <property type="match status" value="1"/>
</dbReference>
<evidence type="ECO:0000313" key="16">
    <source>
        <dbReference type="EMBL" id="TSE29164.1"/>
    </source>
</evidence>
<evidence type="ECO:0000256" key="3">
    <source>
        <dbReference type="ARBA" id="ARBA00022448"/>
    </source>
</evidence>
<evidence type="ECO:0000256" key="7">
    <source>
        <dbReference type="ARBA" id="ARBA00023136"/>
    </source>
</evidence>
<evidence type="ECO:0000256" key="4">
    <source>
        <dbReference type="ARBA" id="ARBA00022452"/>
    </source>
</evidence>
<comment type="similarity">
    <text evidence="2 10 11">Belongs to the TonB-dependent receptor family.</text>
</comment>
<evidence type="ECO:0000259" key="14">
    <source>
        <dbReference type="Pfam" id="PF00593"/>
    </source>
</evidence>
<dbReference type="InterPro" id="IPR037066">
    <property type="entry name" value="Plug_dom_sf"/>
</dbReference>
<dbReference type="AlphaFoldDB" id="A0A554X027"/>
<feature type="domain" description="TonB-dependent receptor plug" evidence="15">
    <location>
        <begin position="88"/>
        <end position="186"/>
    </location>
</feature>
<dbReference type="InterPro" id="IPR036942">
    <property type="entry name" value="Beta-barrel_TonB_sf"/>
</dbReference>
<keyword evidence="8 16" id="KW-0675">Receptor</keyword>
<evidence type="ECO:0000256" key="9">
    <source>
        <dbReference type="ARBA" id="ARBA00023237"/>
    </source>
</evidence>
<evidence type="ECO:0000259" key="15">
    <source>
        <dbReference type="Pfam" id="PF07715"/>
    </source>
</evidence>
<evidence type="ECO:0000256" key="2">
    <source>
        <dbReference type="ARBA" id="ARBA00009810"/>
    </source>
</evidence>
<keyword evidence="6 11" id="KW-0798">TonB box</keyword>
<proteinExistence type="inferred from homology"/>
<evidence type="ECO:0000313" key="17">
    <source>
        <dbReference type="Proteomes" id="UP000317763"/>
    </source>
</evidence>
<evidence type="ECO:0000256" key="6">
    <source>
        <dbReference type="ARBA" id="ARBA00023077"/>
    </source>
</evidence>
<keyword evidence="17" id="KW-1185">Reference proteome</keyword>
<dbReference type="PROSITE" id="PS52016">
    <property type="entry name" value="TONB_DEPENDENT_REC_3"/>
    <property type="match status" value="1"/>
</dbReference>
<dbReference type="PANTHER" id="PTHR32552:SF83">
    <property type="entry name" value="BLR3904 PROTEIN"/>
    <property type="match status" value="1"/>
</dbReference>
<dbReference type="GO" id="GO:0015344">
    <property type="term" value="F:siderophore uptake transmembrane transporter activity"/>
    <property type="evidence" value="ECO:0007669"/>
    <property type="project" value="TreeGrafter"/>
</dbReference>
<sequence>MMTSPEHHAHPSALPPSPLRPTAVLPLGALLLAGSLQAIAQTAPTPANDTAGTLGTVTVTDQKEPVEIRSKSTLKPETTRLGKGEQSLRDIPQNVTVMTEQLLNDRNLDDFRDVLRTTAGVTFQAGETGEEDVRLRGFSLGQAGDIFRDGMREAQLITRDTFATERVEVLKGSASMLFGKGSTGGVVNQVTKQPFLMDRYEVEATIGNGNHRRVQADLNKQLGPSSAIRLNAMVQDADNWGAKDDRKGLAASWRTGIGERDEFQVDLYHLKTEQRPIYNHPWLLTGNTGDPKRMIVPVLPAKNFYGLASDYTNSEQTVLTLSHTHRFGPNEELRTTLRHGRYERDLWATVTSFCQNNATLCPGQTVSLANPPGPNTILSRNNFKGRRGISDITQLQSDYSNKFELGGMKHHLTAGIDITDEDARRNQNNGGGALPNTAPLSVRTTRVGTPNDGASRDDTRTWVYNTFNAKSVGVYAQDVVQIAPQWKLVGGLRFDRFEADYINRDTTTGNVIATGSRRDNLWSPRVGAIWEPDATSSYYVSYGQSYNTSGDTYQFALGNLAPGSSNAKVANTPPEKSRNIEIGGKWELFDKRALVGVALFRSEKYNERNTDPDSAATQALLSGKRHATGLEINAAGRITPKWEVFYNHTWIPSAKIDKCNAATCNPAGSAQREGDRPGLTPKHSLSAWTTYRIAPQWRVGLGFTHRGEQSPEGNRTVVAPSFTVWDGMIEYTVDEKTTVKLNVTNLTDKTYADALYRGFYAPGAPRRVYLSLKTVF</sequence>
<dbReference type="GO" id="GO:0009279">
    <property type="term" value="C:cell outer membrane"/>
    <property type="evidence" value="ECO:0007669"/>
    <property type="project" value="UniProtKB-SubCell"/>
</dbReference>
<feature type="region of interest" description="Disordered" evidence="12">
    <location>
        <begin position="424"/>
        <end position="454"/>
    </location>
</feature>
<keyword evidence="5 10" id="KW-0812">Transmembrane</keyword>
<evidence type="ECO:0000256" key="13">
    <source>
        <dbReference type="SAM" id="SignalP"/>
    </source>
</evidence>
<dbReference type="RefSeq" id="WP_143898475.1">
    <property type="nucleotide sequence ID" value="NZ_CP083911.1"/>
</dbReference>
<dbReference type="NCBIfam" id="TIGR01783">
    <property type="entry name" value="TonB-siderophor"/>
    <property type="match status" value="1"/>
</dbReference>
<name>A0A554X027_9BURK</name>
<dbReference type="Pfam" id="PF00593">
    <property type="entry name" value="TonB_dep_Rec_b-barrel"/>
    <property type="match status" value="1"/>
</dbReference>
<evidence type="ECO:0000256" key="1">
    <source>
        <dbReference type="ARBA" id="ARBA00004571"/>
    </source>
</evidence>
<dbReference type="InterPro" id="IPR039426">
    <property type="entry name" value="TonB-dep_rcpt-like"/>
</dbReference>
<dbReference type="PANTHER" id="PTHR32552">
    <property type="entry name" value="FERRICHROME IRON RECEPTOR-RELATED"/>
    <property type="match status" value="1"/>
</dbReference>
<dbReference type="EMBL" id="VJOM01000039">
    <property type="protein sequence ID" value="TSE29164.1"/>
    <property type="molecule type" value="Genomic_DNA"/>
</dbReference>
<feature type="compositionally biased region" description="Polar residues" evidence="12">
    <location>
        <begin position="438"/>
        <end position="448"/>
    </location>
</feature>
<keyword evidence="13" id="KW-0732">Signal</keyword>
<evidence type="ECO:0000256" key="8">
    <source>
        <dbReference type="ARBA" id="ARBA00023170"/>
    </source>
</evidence>
<dbReference type="OrthoDB" id="9790771at2"/>
<dbReference type="GO" id="GO:0015891">
    <property type="term" value="P:siderophore transport"/>
    <property type="evidence" value="ECO:0007669"/>
    <property type="project" value="InterPro"/>
</dbReference>
<gene>
    <name evidence="16" type="primary">bfrD</name>
    <name evidence="16" type="ORF">Ttaiw_02387</name>
</gene>
<comment type="caution">
    <text evidence="16">The sequence shown here is derived from an EMBL/GenBank/DDBJ whole genome shotgun (WGS) entry which is preliminary data.</text>
</comment>
<keyword evidence="9 10" id="KW-0998">Cell outer membrane</keyword>
<organism evidence="16 17">
    <name type="scientific">Tepidimonas taiwanensis</name>
    <dbReference type="NCBI Taxonomy" id="307486"/>
    <lineage>
        <taxon>Bacteria</taxon>
        <taxon>Pseudomonadati</taxon>
        <taxon>Pseudomonadota</taxon>
        <taxon>Betaproteobacteria</taxon>
        <taxon>Burkholderiales</taxon>
        <taxon>Tepidimonas</taxon>
    </lineage>
</organism>
<dbReference type="SUPFAM" id="SSF56935">
    <property type="entry name" value="Porins"/>
    <property type="match status" value="1"/>
</dbReference>
<evidence type="ECO:0000256" key="5">
    <source>
        <dbReference type="ARBA" id="ARBA00022692"/>
    </source>
</evidence>
<keyword evidence="3 10" id="KW-0813">Transport</keyword>
<dbReference type="CDD" id="cd01347">
    <property type="entry name" value="ligand_gated_channel"/>
    <property type="match status" value="1"/>
</dbReference>
<evidence type="ECO:0000256" key="10">
    <source>
        <dbReference type="PROSITE-ProRule" id="PRU01360"/>
    </source>
</evidence>
<evidence type="ECO:0000256" key="12">
    <source>
        <dbReference type="SAM" id="MobiDB-lite"/>
    </source>
</evidence>
<dbReference type="Gene3D" id="2.40.170.20">
    <property type="entry name" value="TonB-dependent receptor, beta-barrel domain"/>
    <property type="match status" value="1"/>
</dbReference>
<dbReference type="InterPro" id="IPR000531">
    <property type="entry name" value="Beta-barrel_TonB"/>
</dbReference>
<feature type="chain" id="PRO_5021846417" evidence="13">
    <location>
        <begin position="41"/>
        <end position="776"/>
    </location>
</feature>
<accession>A0A554X027</accession>
<reference evidence="16 17" key="1">
    <citation type="submission" date="2019-07" db="EMBL/GenBank/DDBJ databases">
        <title>Tepidimonas taiwanensis I1-1 draft genome.</title>
        <authorList>
            <person name="Da Costa M.S."/>
            <person name="Froufe H.J.C."/>
            <person name="Egas C."/>
            <person name="Albuquerque L."/>
        </authorList>
    </citation>
    <scope>NUCLEOTIDE SEQUENCE [LARGE SCALE GENOMIC DNA]</scope>
    <source>
        <strain evidence="16 17">I1-1</strain>
    </source>
</reference>
<dbReference type="Gene3D" id="2.170.130.10">
    <property type="entry name" value="TonB-dependent receptor, plug domain"/>
    <property type="match status" value="1"/>
</dbReference>
<protein>
    <submittedName>
        <fullName evidence="16">Putative TonB-dependent receptor BfrD</fullName>
    </submittedName>
</protein>
<feature type="domain" description="TonB-dependent receptor-like beta-barrel" evidence="14">
    <location>
        <begin position="302"/>
        <end position="746"/>
    </location>
</feature>